<feature type="domain" description="Transcription regulator PadR N-terminal" evidence="1">
    <location>
        <begin position="7"/>
        <end position="80"/>
    </location>
</feature>
<reference evidence="6" key="3">
    <citation type="submission" date="2016-11" db="EMBL/GenBank/DDBJ databases">
        <authorList>
            <person name="Jaros S."/>
            <person name="Januszkiewicz K."/>
            <person name="Wedrychowicz H."/>
        </authorList>
    </citation>
    <scope>NUCLEOTIDE SEQUENCE [LARGE SCALE GENOMIC DNA]</scope>
    <source>
        <strain evidence="6">DSM 1682</strain>
    </source>
</reference>
<dbReference type="InterPro" id="IPR036390">
    <property type="entry name" value="WH_DNA-bd_sf"/>
</dbReference>
<dbReference type="InterPro" id="IPR018309">
    <property type="entry name" value="Tscrpt_reg_PadR_C"/>
</dbReference>
<dbReference type="OrthoDB" id="8595425at2"/>
<dbReference type="PANTHER" id="PTHR43252">
    <property type="entry name" value="TRANSCRIPTIONAL REGULATOR YQJI"/>
    <property type="match status" value="1"/>
</dbReference>
<dbReference type="Gene3D" id="1.10.10.10">
    <property type="entry name" value="Winged helix-like DNA-binding domain superfamily/Winged helix DNA-binding domain"/>
    <property type="match status" value="1"/>
</dbReference>
<reference evidence="5" key="2">
    <citation type="submission" date="2016-01" db="EMBL/GenBank/DDBJ databases">
        <authorList>
            <person name="Poehlein A."/>
            <person name="Schlien K."/>
            <person name="Gottschalk G."/>
            <person name="Buckel W."/>
            <person name="Daniel R."/>
        </authorList>
    </citation>
    <scope>NUCLEOTIDE SEQUENCE [LARGE SCALE GENOMIC DNA]</scope>
    <source>
        <strain evidence="5">X2</strain>
    </source>
</reference>
<dbReference type="InterPro" id="IPR036388">
    <property type="entry name" value="WH-like_DNA-bd_sf"/>
</dbReference>
<evidence type="ECO:0000259" key="2">
    <source>
        <dbReference type="Pfam" id="PF10400"/>
    </source>
</evidence>
<evidence type="ECO:0000313" key="6">
    <source>
        <dbReference type="Proteomes" id="UP000184204"/>
    </source>
</evidence>
<organism evidence="4 6">
    <name type="scientific">Anaerotignum propionicum DSM 1682</name>
    <dbReference type="NCBI Taxonomy" id="991789"/>
    <lineage>
        <taxon>Bacteria</taxon>
        <taxon>Bacillati</taxon>
        <taxon>Bacillota</taxon>
        <taxon>Clostridia</taxon>
        <taxon>Lachnospirales</taxon>
        <taxon>Anaerotignaceae</taxon>
        <taxon>Anaerotignum</taxon>
    </lineage>
</organism>
<keyword evidence="5" id="KW-1185">Reference proteome</keyword>
<feature type="domain" description="Transcription regulator PadR C-terminal" evidence="2">
    <location>
        <begin position="96"/>
        <end position="182"/>
    </location>
</feature>
<dbReference type="RefSeq" id="WP_066047812.1">
    <property type="nucleotide sequence ID" value="NZ_CP014223.1"/>
</dbReference>
<reference evidence="3 5" key="1">
    <citation type="journal article" date="2016" name="Genome Announc.">
        <title>Complete Genome Sequence of the Amino Acid-Fermenting Clostridium propionicum X2 (DSM 1682).</title>
        <authorList>
            <person name="Poehlein A."/>
            <person name="Schlien K."/>
            <person name="Chowdhury N.P."/>
            <person name="Gottschalk G."/>
            <person name="Buckel W."/>
            <person name="Daniel R."/>
        </authorList>
    </citation>
    <scope>NUCLEOTIDE SEQUENCE [LARGE SCALE GENOMIC DNA]</scope>
    <source>
        <strain evidence="3 5">X2</strain>
    </source>
</reference>
<dbReference type="EMBL" id="CP014223">
    <property type="protein sequence ID" value="AMJ40264.1"/>
    <property type="molecule type" value="Genomic_DNA"/>
</dbReference>
<evidence type="ECO:0000259" key="1">
    <source>
        <dbReference type="Pfam" id="PF03551"/>
    </source>
</evidence>
<protein>
    <submittedName>
        <fullName evidence="3">Transcriptional regulator PadR-like family protein</fullName>
    </submittedName>
    <submittedName>
        <fullName evidence="4">Virulence activator alpha C-term</fullName>
    </submittedName>
</protein>
<evidence type="ECO:0000313" key="4">
    <source>
        <dbReference type="EMBL" id="SHE46284.1"/>
    </source>
</evidence>
<dbReference type="EMBL" id="FQUA01000002">
    <property type="protein sequence ID" value="SHE46284.1"/>
    <property type="molecule type" value="Genomic_DNA"/>
</dbReference>
<dbReference type="PANTHER" id="PTHR43252:SF2">
    <property type="entry name" value="TRANSCRIPTION REGULATOR, PADR-LIKE FAMILY"/>
    <property type="match status" value="1"/>
</dbReference>
<gene>
    <name evidence="3" type="ORF">CPRO_06620</name>
    <name evidence="4" type="ORF">SAMN02745151_00815</name>
</gene>
<dbReference type="Pfam" id="PF03551">
    <property type="entry name" value="PadR"/>
    <property type="match status" value="1"/>
</dbReference>
<dbReference type="SUPFAM" id="SSF46785">
    <property type="entry name" value="Winged helix' DNA-binding domain"/>
    <property type="match status" value="1"/>
</dbReference>
<dbReference type="Proteomes" id="UP000068026">
    <property type="component" value="Chromosome"/>
</dbReference>
<dbReference type="Pfam" id="PF10400">
    <property type="entry name" value="Vir_act_alpha_C"/>
    <property type="match status" value="1"/>
</dbReference>
<dbReference type="Proteomes" id="UP000184204">
    <property type="component" value="Unassembled WGS sequence"/>
</dbReference>
<dbReference type="Gene3D" id="6.10.140.190">
    <property type="match status" value="1"/>
</dbReference>
<dbReference type="InterPro" id="IPR005149">
    <property type="entry name" value="Tscrpt_reg_PadR_N"/>
</dbReference>
<evidence type="ECO:0000313" key="3">
    <source>
        <dbReference type="EMBL" id="AMJ40264.1"/>
    </source>
</evidence>
<accession>A0A0X8VA53</accession>
<name>A0A0X8VA53_ANAPI</name>
<dbReference type="AlphaFoldDB" id="A0A0X8VA53"/>
<evidence type="ECO:0000313" key="5">
    <source>
        <dbReference type="Proteomes" id="UP000068026"/>
    </source>
</evidence>
<dbReference type="KEGG" id="cpro:CPRO_06620"/>
<sequence>MSLKHGLLGLLNYSSMTGYELDKAFKASLSFFWQAKTSQIYRELDAMETNGWLSSQRFIQSEKPNKRIYTITERGKKELSNWLSLGEAHIDDAMRVKSAFLMRIFFAGETSLQQSLDLLHKYRESCLQAIQGLGEAHNAISEYGKMVCDERKSIYWEITVLYGESYYEAGLNWADKAITILEKEAQK</sequence>
<proteinExistence type="predicted"/>
<reference evidence="4" key="4">
    <citation type="submission" date="2016-11" db="EMBL/GenBank/DDBJ databases">
        <authorList>
            <person name="Varghese N."/>
            <person name="Submissions S."/>
        </authorList>
    </citation>
    <scope>NUCLEOTIDE SEQUENCE</scope>
    <source>
        <strain evidence="4">DSM 1682</strain>
    </source>
</reference>